<dbReference type="CDD" id="cd04433">
    <property type="entry name" value="AFD_class_I"/>
    <property type="match status" value="1"/>
</dbReference>
<dbReference type="InterPro" id="IPR000873">
    <property type="entry name" value="AMP-dep_synth/lig_dom"/>
</dbReference>
<dbReference type="Gene3D" id="3.30.300.30">
    <property type="match status" value="1"/>
</dbReference>
<dbReference type="EMBL" id="WHUG01000008">
    <property type="protein sequence ID" value="MQA40380.1"/>
    <property type="molecule type" value="Genomic_DNA"/>
</dbReference>
<dbReference type="PANTHER" id="PTHR43767:SF1">
    <property type="entry name" value="NONRIBOSOMAL PEPTIDE SYNTHASE PES1 (EUROFUNG)-RELATED"/>
    <property type="match status" value="1"/>
</dbReference>
<dbReference type="RefSeq" id="WP_152839594.1">
    <property type="nucleotide sequence ID" value="NZ_WHUG01000008.1"/>
</dbReference>
<dbReference type="Proteomes" id="UP000440498">
    <property type="component" value="Unassembled WGS sequence"/>
</dbReference>
<reference evidence="2 3" key="1">
    <citation type="submission" date="2019-10" db="EMBL/GenBank/DDBJ databases">
        <title>Two novel species isolated from a subtropical stream in China.</title>
        <authorList>
            <person name="Lu H."/>
        </authorList>
    </citation>
    <scope>NUCLEOTIDE SEQUENCE [LARGE SCALE GENOMIC DNA]</scope>
    <source>
        <strain evidence="2 3">FT29W</strain>
    </source>
</reference>
<feature type="domain" description="AMP-dependent synthetase/ligase" evidence="1">
    <location>
        <begin position="22"/>
        <end position="368"/>
    </location>
</feature>
<dbReference type="Gene3D" id="3.40.50.12780">
    <property type="entry name" value="N-terminal domain of ligase-like"/>
    <property type="match status" value="1"/>
</dbReference>
<dbReference type="AlphaFoldDB" id="A0A6A7N5R2"/>
<organism evidence="2 3">
    <name type="scientific">Rugamonas aquatica</name>
    <dbReference type="NCBI Taxonomy" id="2743357"/>
    <lineage>
        <taxon>Bacteria</taxon>
        <taxon>Pseudomonadati</taxon>
        <taxon>Pseudomonadota</taxon>
        <taxon>Betaproteobacteria</taxon>
        <taxon>Burkholderiales</taxon>
        <taxon>Oxalobacteraceae</taxon>
        <taxon>Telluria group</taxon>
        <taxon>Rugamonas</taxon>
    </lineage>
</organism>
<evidence type="ECO:0000313" key="2">
    <source>
        <dbReference type="EMBL" id="MQA40380.1"/>
    </source>
</evidence>
<dbReference type="Pfam" id="PF00501">
    <property type="entry name" value="AMP-binding"/>
    <property type="match status" value="1"/>
</dbReference>
<dbReference type="InterPro" id="IPR042099">
    <property type="entry name" value="ANL_N_sf"/>
</dbReference>
<dbReference type="InterPro" id="IPR050237">
    <property type="entry name" value="ATP-dep_AMP-bd_enzyme"/>
</dbReference>
<evidence type="ECO:0000259" key="1">
    <source>
        <dbReference type="Pfam" id="PF00501"/>
    </source>
</evidence>
<gene>
    <name evidence="2" type="ORF">GEV02_19695</name>
</gene>
<dbReference type="SUPFAM" id="SSF56801">
    <property type="entry name" value="Acetyl-CoA synthetase-like"/>
    <property type="match status" value="1"/>
</dbReference>
<dbReference type="PANTHER" id="PTHR43767">
    <property type="entry name" value="LONG-CHAIN-FATTY-ACID--COA LIGASE"/>
    <property type="match status" value="1"/>
</dbReference>
<evidence type="ECO:0000313" key="3">
    <source>
        <dbReference type="Proteomes" id="UP000440498"/>
    </source>
</evidence>
<proteinExistence type="predicted"/>
<comment type="caution">
    <text evidence="2">The sequence shown here is derived from an EMBL/GenBank/DDBJ whole genome shotgun (WGS) entry which is preliminary data.</text>
</comment>
<accession>A0A6A7N5R2</accession>
<keyword evidence="3" id="KW-1185">Reference proteome</keyword>
<dbReference type="GO" id="GO:0016878">
    <property type="term" value="F:acid-thiol ligase activity"/>
    <property type="evidence" value="ECO:0007669"/>
    <property type="project" value="UniProtKB-ARBA"/>
</dbReference>
<sequence>MQTPESHLAPADLRLDQVVSYWAARRPEHSVLRDAAGRTGLVWREFEAAVASVARQLDGAIAPGQVVALVCANDAPFHVLLNALWRIGAGVLLLDRHWRAAIVDDLLTLLGCDTVFADAEASVSSNLAGLRRHAFPGWQDAPALPPAAGAARGHGLDQVALYATTSGTTDNPKCVAITHRQIRSAYRSCLASHDFSTVTRCACLFDINSLGVLGVCFLLPREVGAGTRLFPSFTLANVAASWNAVLDDASDFVYLVPPLVRLINTLPARPSAGPAATLAFCSAAPVAEQELQTLEARFPVRVFNCYGLTELTFAVFFGSRSDDGLASATIGPAHGVAARLVDADGRILDGPAQGELHLSGPMATGAYLHNARATGDSWEHGWLKTGDIAERDSAGRYYIRGRQKDMVLRGGYTYYLHELEHYLRRAPDVVDACAFKGRDLPSGDELCVVVQTAAATTASPLLQWIRDNLGVTKVPNALYVSARGLPRNSNGKILRNDLSRMHLDGTLGRWVSA</sequence>
<protein>
    <submittedName>
        <fullName evidence="2">AMP-binding protein</fullName>
    </submittedName>
</protein>
<name>A0A6A7N5R2_9BURK</name>
<dbReference type="InterPro" id="IPR045851">
    <property type="entry name" value="AMP-bd_C_sf"/>
</dbReference>